<dbReference type="GeneID" id="81439374"/>
<evidence type="ECO:0000256" key="1">
    <source>
        <dbReference type="SAM" id="SignalP"/>
    </source>
</evidence>
<dbReference type="RefSeq" id="XP_056555608.1">
    <property type="nucleotide sequence ID" value="XM_056700195.1"/>
</dbReference>
<keyword evidence="1" id="KW-0732">Signal</keyword>
<proteinExistence type="predicted"/>
<sequence>MKVTAVIILCSSILTGALAEPVPLQLAKKLPDLTPSGLESSPKLAQRDVSCPSNYPWLCDGYCCQYDICCSRQCCAPGTDYCSNGYCYSSR</sequence>
<feature type="chain" id="PRO_5040976213" description="Granulins domain-containing protein" evidence="1">
    <location>
        <begin position="20"/>
        <end position="91"/>
    </location>
</feature>
<keyword evidence="3" id="KW-1185">Reference proteome</keyword>
<evidence type="ECO:0008006" key="4">
    <source>
        <dbReference type="Google" id="ProtNLM"/>
    </source>
</evidence>
<gene>
    <name evidence="2" type="ORF">N7496_007266</name>
</gene>
<dbReference type="Proteomes" id="UP001147782">
    <property type="component" value="Unassembled WGS sequence"/>
</dbReference>
<dbReference type="AlphaFoldDB" id="A0A9W9S571"/>
<reference evidence="2" key="1">
    <citation type="submission" date="2022-11" db="EMBL/GenBank/DDBJ databases">
        <authorList>
            <person name="Petersen C."/>
        </authorList>
    </citation>
    <scope>NUCLEOTIDE SEQUENCE</scope>
    <source>
        <strain evidence="2">IBT 29864</strain>
    </source>
</reference>
<accession>A0A9W9S571</accession>
<evidence type="ECO:0000313" key="3">
    <source>
        <dbReference type="Proteomes" id="UP001147782"/>
    </source>
</evidence>
<dbReference type="EMBL" id="JAPZBS010000005">
    <property type="protein sequence ID" value="KAJ5371174.1"/>
    <property type="molecule type" value="Genomic_DNA"/>
</dbReference>
<comment type="caution">
    <text evidence="2">The sequence shown here is derived from an EMBL/GenBank/DDBJ whole genome shotgun (WGS) entry which is preliminary data.</text>
</comment>
<reference evidence="2" key="2">
    <citation type="journal article" date="2023" name="IMA Fungus">
        <title>Comparative genomic study of the Penicillium genus elucidates a diverse pangenome and 15 lateral gene transfer events.</title>
        <authorList>
            <person name="Petersen C."/>
            <person name="Sorensen T."/>
            <person name="Nielsen M.R."/>
            <person name="Sondergaard T.E."/>
            <person name="Sorensen J.L."/>
            <person name="Fitzpatrick D.A."/>
            <person name="Frisvad J.C."/>
            <person name="Nielsen K.L."/>
        </authorList>
    </citation>
    <scope>NUCLEOTIDE SEQUENCE</scope>
    <source>
        <strain evidence="2">IBT 29864</strain>
    </source>
</reference>
<feature type="signal peptide" evidence="1">
    <location>
        <begin position="1"/>
        <end position="19"/>
    </location>
</feature>
<dbReference type="OrthoDB" id="5020829at2759"/>
<name>A0A9W9S571_9EURO</name>
<organism evidence="2 3">
    <name type="scientific">Penicillium cataractarum</name>
    <dbReference type="NCBI Taxonomy" id="2100454"/>
    <lineage>
        <taxon>Eukaryota</taxon>
        <taxon>Fungi</taxon>
        <taxon>Dikarya</taxon>
        <taxon>Ascomycota</taxon>
        <taxon>Pezizomycotina</taxon>
        <taxon>Eurotiomycetes</taxon>
        <taxon>Eurotiomycetidae</taxon>
        <taxon>Eurotiales</taxon>
        <taxon>Aspergillaceae</taxon>
        <taxon>Penicillium</taxon>
    </lineage>
</organism>
<evidence type="ECO:0000313" key="2">
    <source>
        <dbReference type="EMBL" id="KAJ5371174.1"/>
    </source>
</evidence>
<protein>
    <recommendedName>
        <fullName evidence="4">Granulins domain-containing protein</fullName>
    </recommendedName>
</protein>